<accession>A0A2T5J3B6</accession>
<organism evidence="2 3">
    <name type="scientific">Agitococcus lubricus</name>
    <dbReference type="NCBI Taxonomy" id="1077255"/>
    <lineage>
        <taxon>Bacteria</taxon>
        <taxon>Pseudomonadati</taxon>
        <taxon>Pseudomonadota</taxon>
        <taxon>Gammaproteobacteria</taxon>
        <taxon>Moraxellales</taxon>
        <taxon>Moraxellaceae</taxon>
        <taxon>Agitococcus</taxon>
    </lineage>
</organism>
<reference evidence="2 3" key="1">
    <citation type="submission" date="2018-04" db="EMBL/GenBank/DDBJ databases">
        <title>Genomic Encyclopedia of Archaeal and Bacterial Type Strains, Phase II (KMG-II): from individual species to whole genera.</title>
        <authorList>
            <person name="Goeker M."/>
        </authorList>
    </citation>
    <scope>NUCLEOTIDE SEQUENCE [LARGE SCALE GENOMIC DNA]</scope>
    <source>
        <strain evidence="2 3">DSM 5822</strain>
    </source>
</reference>
<feature type="chain" id="PRO_5015475090" description="Outer membrane protein" evidence="1">
    <location>
        <begin position="21"/>
        <end position="228"/>
    </location>
</feature>
<feature type="signal peptide" evidence="1">
    <location>
        <begin position="1"/>
        <end position="20"/>
    </location>
</feature>
<keyword evidence="3" id="KW-1185">Reference proteome</keyword>
<gene>
    <name evidence="2" type="ORF">C8N29_101154</name>
</gene>
<comment type="caution">
    <text evidence="2">The sequence shown here is derived from an EMBL/GenBank/DDBJ whole genome shotgun (WGS) entry which is preliminary data.</text>
</comment>
<evidence type="ECO:0008006" key="4">
    <source>
        <dbReference type="Google" id="ProtNLM"/>
    </source>
</evidence>
<evidence type="ECO:0000313" key="2">
    <source>
        <dbReference type="EMBL" id="PTQ91082.1"/>
    </source>
</evidence>
<dbReference type="RefSeq" id="WP_107864109.1">
    <property type="nucleotide sequence ID" value="NZ_QAON01000001.1"/>
</dbReference>
<dbReference type="OrthoDB" id="597504at2"/>
<sequence>MFRRFSVVILAALCCQQAQADVALGAGLSTLGFGLQGTIAINPHLNLRLAANGGTFNDDFEESGIQYKGEFELSSYGLIADIHPFAGSFYLSAGYLGHDNSLALKATCPQSCDIDGQSYQSSPDGQINSHVDFGTGAPYLGIGWGNAMQGGRLYAKLDIGVLFQDKPKVDLTATGSFKNTTTGLTMNTSNPIFQKELANEEKSLQQEINDADYSELYPVIGLSIGYRF</sequence>
<dbReference type="Gene3D" id="2.40.160.170">
    <property type="match status" value="1"/>
</dbReference>
<dbReference type="AlphaFoldDB" id="A0A2T5J3B6"/>
<evidence type="ECO:0000313" key="3">
    <source>
        <dbReference type="Proteomes" id="UP000244223"/>
    </source>
</evidence>
<dbReference type="Proteomes" id="UP000244223">
    <property type="component" value="Unassembled WGS sequence"/>
</dbReference>
<dbReference type="EMBL" id="QAON01000001">
    <property type="protein sequence ID" value="PTQ91082.1"/>
    <property type="molecule type" value="Genomic_DNA"/>
</dbReference>
<name>A0A2T5J3B6_9GAMM</name>
<keyword evidence="1" id="KW-0732">Signal</keyword>
<proteinExistence type="predicted"/>
<protein>
    <recommendedName>
        <fullName evidence="4">Outer membrane protein</fullName>
    </recommendedName>
</protein>
<evidence type="ECO:0000256" key="1">
    <source>
        <dbReference type="SAM" id="SignalP"/>
    </source>
</evidence>